<dbReference type="Proteomes" id="UP000076967">
    <property type="component" value="Unassembled WGS sequence"/>
</dbReference>
<evidence type="ECO:0000256" key="1">
    <source>
        <dbReference type="SAM" id="Phobius"/>
    </source>
</evidence>
<name>A0A168KI17_9BACL</name>
<feature type="transmembrane region" description="Helical" evidence="1">
    <location>
        <begin position="167"/>
        <end position="190"/>
    </location>
</feature>
<evidence type="ECO:0000313" key="2">
    <source>
        <dbReference type="EMBL" id="OAB42040.1"/>
    </source>
</evidence>
<protein>
    <recommendedName>
        <fullName evidence="4">DUF2232 domain-containing protein</fullName>
    </recommendedName>
</protein>
<dbReference type="OrthoDB" id="2987886at2"/>
<accession>A0A168KI17</accession>
<sequence length="304" mass="34625">MKSRSTALLWTGAYLLLILSLLTSLSMITAFLLIVPVIVLYNILSMKKFLTHVVPVWLIAFIIHPVYLLLALYFVIPAIVMGRCYKKRASALRTIVIGAATILVEMLLLLFIGTVLFQFDLSGYVQDMVNVAVKPMQEMVGNSALTKDFVLTKEYMDSLMNMTVQRIPFALILSSFMISIITHAIVRPILGRMGYTTTRLKPVREWMFPRSLIWYYLLGVIIEIMALSSESSYLTMISANLVPTLNIFFCIQAMAFFFFVTYHRKWHPVVPFLLAIPVFLFPPMAIIGIIDIAFPLRQMMTKSK</sequence>
<dbReference type="InterPro" id="IPR018710">
    <property type="entry name" value="DUF2232"/>
</dbReference>
<feature type="transmembrane region" description="Helical" evidence="1">
    <location>
        <begin position="56"/>
        <end position="80"/>
    </location>
</feature>
<dbReference type="STRING" id="494026.PGLA_14590"/>
<organism evidence="2 3">
    <name type="scientific">Paenibacillus glacialis</name>
    <dbReference type="NCBI Taxonomy" id="494026"/>
    <lineage>
        <taxon>Bacteria</taxon>
        <taxon>Bacillati</taxon>
        <taxon>Bacillota</taxon>
        <taxon>Bacilli</taxon>
        <taxon>Bacillales</taxon>
        <taxon>Paenibacillaceae</taxon>
        <taxon>Paenibacillus</taxon>
    </lineage>
</organism>
<keyword evidence="1" id="KW-1133">Transmembrane helix</keyword>
<feature type="transmembrane region" description="Helical" evidence="1">
    <location>
        <begin position="272"/>
        <end position="294"/>
    </location>
</feature>
<feature type="transmembrane region" description="Helical" evidence="1">
    <location>
        <begin position="211"/>
        <end position="229"/>
    </location>
</feature>
<gene>
    <name evidence="2" type="ORF">PGLA_14590</name>
</gene>
<dbReference type="AlphaFoldDB" id="A0A168KI17"/>
<dbReference type="EMBL" id="LVJH01000025">
    <property type="protein sequence ID" value="OAB42040.1"/>
    <property type="molecule type" value="Genomic_DNA"/>
</dbReference>
<comment type="caution">
    <text evidence="2">The sequence shown here is derived from an EMBL/GenBank/DDBJ whole genome shotgun (WGS) entry which is preliminary data.</text>
</comment>
<evidence type="ECO:0008006" key="4">
    <source>
        <dbReference type="Google" id="ProtNLM"/>
    </source>
</evidence>
<feature type="transmembrane region" description="Helical" evidence="1">
    <location>
        <begin position="241"/>
        <end position="260"/>
    </location>
</feature>
<dbReference type="RefSeq" id="WP_068533926.1">
    <property type="nucleotide sequence ID" value="NZ_LVJH01000025.1"/>
</dbReference>
<proteinExistence type="predicted"/>
<keyword evidence="1" id="KW-0812">Transmembrane</keyword>
<feature type="transmembrane region" description="Helical" evidence="1">
    <location>
        <begin position="12"/>
        <end position="44"/>
    </location>
</feature>
<dbReference type="PANTHER" id="PTHR41324">
    <property type="entry name" value="MEMBRANE PROTEIN-RELATED"/>
    <property type="match status" value="1"/>
</dbReference>
<evidence type="ECO:0000313" key="3">
    <source>
        <dbReference type="Proteomes" id="UP000076967"/>
    </source>
</evidence>
<dbReference type="Pfam" id="PF09991">
    <property type="entry name" value="DUF2232"/>
    <property type="match status" value="1"/>
</dbReference>
<keyword evidence="3" id="KW-1185">Reference proteome</keyword>
<keyword evidence="1" id="KW-0472">Membrane</keyword>
<feature type="transmembrane region" description="Helical" evidence="1">
    <location>
        <begin position="92"/>
        <end position="119"/>
    </location>
</feature>
<dbReference type="PANTHER" id="PTHR41324:SF1">
    <property type="entry name" value="DUF2232 DOMAIN-CONTAINING PROTEIN"/>
    <property type="match status" value="1"/>
</dbReference>
<reference evidence="2 3" key="1">
    <citation type="submission" date="2016-03" db="EMBL/GenBank/DDBJ databases">
        <title>Draft genome sequence of Paenibacillus glacialis DSM 22343.</title>
        <authorList>
            <person name="Shin S.-K."/>
            <person name="Yi H."/>
        </authorList>
    </citation>
    <scope>NUCLEOTIDE SEQUENCE [LARGE SCALE GENOMIC DNA]</scope>
    <source>
        <strain evidence="2 3">DSM 22343</strain>
    </source>
</reference>